<comment type="caution">
    <text evidence="3">The sequence shown here is derived from an EMBL/GenBank/DDBJ whole genome shotgun (WGS) entry which is preliminary data.</text>
</comment>
<accession>A0A9Q7WIS8</accession>
<dbReference type="EMBL" id="FSFA01000002">
    <property type="protein sequence ID" value="SHX26577.1"/>
    <property type="molecule type" value="Genomic_DNA"/>
</dbReference>
<evidence type="ECO:0008006" key="5">
    <source>
        <dbReference type="Google" id="ProtNLM"/>
    </source>
</evidence>
<evidence type="ECO:0000313" key="3">
    <source>
        <dbReference type="EMBL" id="SHX26577.1"/>
    </source>
</evidence>
<dbReference type="AlphaFoldDB" id="A0A9Q7WIS8"/>
<name>A0A9Q7WIS8_9MYCO</name>
<feature type="transmembrane region" description="Helical" evidence="2">
    <location>
        <begin position="357"/>
        <end position="379"/>
    </location>
</feature>
<evidence type="ECO:0000313" key="4">
    <source>
        <dbReference type="Proteomes" id="UP000185183"/>
    </source>
</evidence>
<feature type="transmembrane region" description="Helical" evidence="2">
    <location>
        <begin position="269"/>
        <end position="288"/>
    </location>
</feature>
<feature type="transmembrane region" description="Helical" evidence="2">
    <location>
        <begin position="171"/>
        <end position="186"/>
    </location>
</feature>
<keyword evidence="2" id="KW-0812">Transmembrane</keyword>
<feature type="transmembrane region" description="Helical" evidence="2">
    <location>
        <begin position="116"/>
        <end position="134"/>
    </location>
</feature>
<feature type="region of interest" description="Disordered" evidence="1">
    <location>
        <begin position="1"/>
        <end position="20"/>
    </location>
</feature>
<feature type="transmembrane region" description="Helical" evidence="2">
    <location>
        <begin position="38"/>
        <end position="59"/>
    </location>
</feature>
<evidence type="ECO:0000256" key="1">
    <source>
        <dbReference type="SAM" id="MobiDB-lite"/>
    </source>
</evidence>
<evidence type="ECO:0000256" key="2">
    <source>
        <dbReference type="SAM" id="Phobius"/>
    </source>
</evidence>
<keyword evidence="2" id="KW-1133">Transmembrane helix</keyword>
<keyword evidence="2" id="KW-0472">Membrane</keyword>
<organism evidence="3 4">
    <name type="scientific">Mycobacteroides abscessus subsp. bolletii</name>
    <dbReference type="NCBI Taxonomy" id="319705"/>
    <lineage>
        <taxon>Bacteria</taxon>
        <taxon>Bacillati</taxon>
        <taxon>Actinomycetota</taxon>
        <taxon>Actinomycetes</taxon>
        <taxon>Mycobacteriales</taxon>
        <taxon>Mycobacteriaceae</taxon>
        <taxon>Mycobacteroides</taxon>
        <taxon>Mycobacteroides abscessus</taxon>
    </lineage>
</organism>
<sequence>MGASGRPNPCHPDRRRQPRPNLYDDAVGNLLLRPLRLWVMYLPQLAACYLLGLLGRNIVIELAAKFGWNNYLVVDLLMPFAGIIRLGSIVAMFLVLKSAIPVLAVLPKASLRSMDIFANIVLPFFVIYLAWKMFQDDWLAYERRAMPYRIAASWNGQHVTDELGHLPLTNTVWYLIVGAFIVRYLMKLKWVKAHTPSWFVFIQVYLDALWVFLALSFAASKGVTFFLNPAGWFKERRIVVWVETMRAELFSHFRPLEIVWNLLTGVWDIAWGAAAVPLIWLAIAGIIYGSTSRASWRGALRRVAGVRGDSVVDRLLPARERVQSGLTVLSDQTKDKTKELALSQFGRARPIIDSARLVLHGGLIILSAYIFAYMCLSWLDMSDSFLRAQRQEGGFLTRGFAWLFGPHPAYFWDAVSPVLVALTGVLIGSLRICLIASVFAHCVERAEAEVIEADAPDPTAGDVVDYPDDHAASAAGKSAGSIDTNSPFL</sequence>
<protein>
    <recommendedName>
        <fullName evidence="5">Transmembrane protein</fullName>
    </recommendedName>
</protein>
<reference evidence="3 4" key="1">
    <citation type="submission" date="2016-11" db="EMBL/GenBank/DDBJ databases">
        <authorList>
            <consortium name="Pathogen Informatics"/>
        </authorList>
    </citation>
    <scope>NUCLEOTIDE SEQUENCE [LARGE SCALE GENOMIC DNA]</scope>
    <source>
        <strain evidence="3 4">968</strain>
    </source>
</reference>
<feature type="transmembrane region" description="Helical" evidence="2">
    <location>
        <begin position="71"/>
        <end position="96"/>
    </location>
</feature>
<dbReference type="Proteomes" id="UP000185183">
    <property type="component" value="Unassembled WGS sequence"/>
</dbReference>
<gene>
    <name evidence="3" type="ORF">SAMEA2275694_02130</name>
</gene>
<feature type="transmembrane region" description="Helical" evidence="2">
    <location>
        <begin position="418"/>
        <end position="440"/>
    </location>
</feature>
<proteinExistence type="predicted"/>
<feature type="transmembrane region" description="Helical" evidence="2">
    <location>
        <begin position="198"/>
        <end position="219"/>
    </location>
</feature>